<dbReference type="EMBL" id="JACHIO010000012">
    <property type="protein sequence ID" value="MBB5064681.1"/>
    <property type="molecule type" value="Genomic_DNA"/>
</dbReference>
<organism evidence="1 2">
    <name type="scientific">Granulicella mallensis</name>
    <dbReference type="NCBI Taxonomy" id="940614"/>
    <lineage>
        <taxon>Bacteria</taxon>
        <taxon>Pseudomonadati</taxon>
        <taxon>Acidobacteriota</taxon>
        <taxon>Terriglobia</taxon>
        <taxon>Terriglobales</taxon>
        <taxon>Acidobacteriaceae</taxon>
        <taxon>Granulicella</taxon>
    </lineage>
</organism>
<dbReference type="RefSeq" id="WP_184256770.1">
    <property type="nucleotide sequence ID" value="NZ_JACHIO010000012.1"/>
</dbReference>
<dbReference type="Proteomes" id="UP000584867">
    <property type="component" value="Unassembled WGS sequence"/>
</dbReference>
<gene>
    <name evidence="1" type="ORF">HDF15_003041</name>
</gene>
<reference evidence="1 2" key="1">
    <citation type="submission" date="2020-08" db="EMBL/GenBank/DDBJ databases">
        <title>Genomic Encyclopedia of Type Strains, Phase IV (KMG-V): Genome sequencing to study the core and pangenomes of soil and plant-associated prokaryotes.</title>
        <authorList>
            <person name="Whitman W."/>
        </authorList>
    </citation>
    <scope>NUCLEOTIDE SEQUENCE [LARGE SCALE GENOMIC DNA]</scope>
    <source>
        <strain evidence="1 2">X5P3</strain>
    </source>
</reference>
<accession>A0A7W8EAG0</accession>
<name>A0A7W8EAG0_9BACT</name>
<evidence type="ECO:0000313" key="1">
    <source>
        <dbReference type="EMBL" id="MBB5064681.1"/>
    </source>
</evidence>
<proteinExistence type="predicted"/>
<evidence type="ECO:0000313" key="2">
    <source>
        <dbReference type="Proteomes" id="UP000584867"/>
    </source>
</evidence>
<sequence>MGLADFFRKRTPDPLNPKVLVCSLGPGFEALVIEDEGAYRRYFPGTKITNFETSDELFSEMANGYEIVHLYTHVTPDGCIGTSTISGTELIKNASDAGTKLLWIANDNNPDGYIKNFNPTGNKLNLVMTIHRLGNYFPDFLRDLLGEMKSGASMPVAWNRIAPQIPGKDQPGIPETIFFCGLGQARFI</sequence>
<protein>
    <submittedName>
        <fullName evidence="1">Uncharacterized protein</fullName>
    </submittedName>
</protein>
<comment type="caution">
    <text evidence="1">The sequence shown here is derived from an EMBL/GenBank/DDBJ whole genome shotgun (WGS) entry which is preliminary data.</text>
</comment>
<dbReference type="AlphaFoldDB" id="A0A7W8EAG0"/>